<dbReference type="EC" id="3.4.21.53" evidence="2"/>
<dbReference type="Pfam" id="PF13654">
    <property type="entry name" value="AAA_32"/>
    <property type="match status" value="1"/>
</dbReference>
<dbReference type="GO" id="GO:0004176">
    <property type="term" value="F:ATP-dependent peptidase activity"/>
    <property type="evidence" value="ECO:0007669"/>
    <property type="project" value="UniProtKB-UniRule"/>
</dbReference>
<evidence type="ECO:0000256" key="1">
    <source>
        <dbReference type="ARBA" id="ARBA00022670"/>
    </source>
</evidence>
<feature type="active site" evidence="2">
    <location>
        <position position="678"/>
    </location>
</feature>
<comment type="catalytic activity">
    <reaction evidence="2">
        <text>Hydrolysis of proteins in presence of ATP.</text>
        <dbReference type="EC" id="3.4.21.53"/>
    </reaction>
</comment>
<dbReference type="InterPro" id="IPR027417">
    <property type="entry name" value="P-loop_NTPase"/>
</dbReference>
<accession>A0A8I0A998</accession>
<dbReference type="Gene3D" id="1.10.8.60">
    <property type="match status" value="1"/>
</dbReference>
<dbReference type="PRINTS" id="PR00830">
    <property type="entry name" value="ENDOLAPTASE"/>
</dbReference>
<dbReference type="InterPro" id="IPR020568">
    <property type="entry name" value="Ribosomal_Su5_D2-typ_SF"/>
</dbReference>
<dbReference type="Pfam" id="PF05362">
    <property type="entry name" value="Lon_C"/>
    <property type="match status" value="1"/>
</dbReference>
<keyword evidence="2" id="KW-0720">Serine protease</keyword>
<sequence>MKRELTPNEIKFDISIDKNIEKSNNVSEYEEAFAKIKRALKITKEGYNLYLVDSFSKKKLKELINFIEDEYKELEPPKDICYVTLEDENKPEAIFVANGKGKKLKETVSNIKKSYLDVIDDFYSDSTNDEKDFLVEEVENKRNDYLNELIKMAKDEGFEVKATSKGFAFLPLNNEEETMTEKEYDNLEDNHKDIIVSKAGNLKKRAETILEELRDIELKSIRRLKKLYTKFLSNKMEELKDDALLEFITDDDSYEYLERLFTCIEEDIVECYTMSIEDDENEIYRILNKYDVKVIVDNSNNFVPPVIYEEDPNLNNLIGTVEYENHNGMYVTNISLISAGAVLKANEGCLILRLNSLIMNSLSYYYLKKILLSNKVTIDSNKNLVEFININGLKPKPIPIKVKVILIGDYDSYDILYNSDEDFRKLFPLRTEIPDIVEITEGSINTLKDRINQKVKQEEILKINEDAVSEIIKYLCRKASSRENILIEDYTLDKLLQLTDIYVKEKGDYVITKEDVMKIAYEEEFIEKEFIKMYKKGKILITLTGEKVGSVNGLAVLDTGYYSFGRPIRITCVAYRGTGRIVDIQKESNLSGKIHEKSISILRGLLSSLLNAYESIPVDFHVSFEQTYGIVDGDSASIAEIITLLSALSKYKVKQNIAVTGSVNQFGEVQAIGGVSEKIEGFYKVCKIMDTIENKGVLIPASNRDELIILPEVEEAIINNKFHIYTMENLNDAIEVLMLDEGQTLEMFYEDIKKELKKYSAK</sequence>
<dbReference type="Gene3D" id="3.30.230.10">
    <property type="match status" value="1"/>
</dbReference>
<dbReference type="EMBL" id="JACOOQ010000006">
    <property type="protein sequence ID" value="MBC5639816.1"/>
    <property type="molecule type" value="Genomic_DNA"/>
</dbReference>
<comment type="caution">
    <text evidence="4">The sequence shown here is derived from an EMBL/GenBank/DDBJ whole genome shotgun (WGS) entry which is preliminary data.</text>
</comment>
<dbReference type="InterPro" id="IPR014721">
    <property type="entry name" value="Ribsml_uS5_D2-typ_fold_subgr"/>
</dbReference>
<keyword evidence="5" id="KW-1185">Reference proteome</keyword>
<dbReference type="InterPro" id="IPR008269">
    <property type="entry name" value="Lon_proteolytic"/>
</dbReference>
<feature type="active site" evidence="2">
    <location>
        <position position="635"/>
    </location>
</feature>
<gene>
    <name evidence="4" type="ORF">H8R92_05100</name>
</gene>
<dbReference type="SUPFAM" id="SSF54211">
    <property type="entry name" value="Ribosomal protein S5 domain 2-like"/>
    <property type="match status" value="1"/>
</dbReference>
<dbReference type="PROSITE" id="PS51786">
    <property type="entry name" value="LON_PROTEOLYTIC"/>
    <property type="match status" value="1"/>
</dbReference>
<evidence type="ECO:0000313" key="5">
    <source>
        <dbReference type="Proteomes" id="UP000662088"/>
    </source>
</evidence>
<protein>
    <recommendedName>
        <fullName evidence="2">endopeptidase La</fullName>
        <ecNumber evidence="2">3.4.21.53</ecNumber>
    </recommendedName>
</protein>
<dbReference type="RefSeq" id="WP_022212525.1">
    <property type="nucleotide sequence ID" value="NZ_JACOOQ010000006.1"/>
</dbReference>
<proteinExistence type="inferred from homology"/>
<dbReference type="AlphaFoldDB" id="A0A8I0A998"/>
<dbReference type="InterPro" id="IPR041699">
    <property type="entry name" value="AAA_32"/>
</dbReference>
<keyword evidence="1 2" id="KW-0645">Protease</keyword>
<dbReference type="Proteomes" id="UP000662088">
    <property type="component" value="Unassembled WGS sequence"/>
</dbReference>
<dbReference type="GO" id="GO:0004252">
    <property type="term" value="F:serine-type endopeptidase activity"/>
    <property type="evidence" value="ECO:0007669"/>
    <property type="project" value="UniProtKB-UniRule"/>
</dbReference>
<evidence type="ECO:0000313" key="4">
    <source>
        <dbReference type="EMBL" id="MBC5639816.1"/>
    </source>
</evidence>
<comment type="similarity">
    <text evidence="2">Belongs to the peptidase S16 family.</text>
</comment>
<organism evidence="4 5">
    <name type="scientific">Clostridium lentum</name>
    <dbReference type="NCBI Taxonomy" id="2763037"/>
    <lineage>
        <taxon>Bacteria</taxon>
        <taxon>Bacillati</taxon>
        <taxon>Bacillota</taxon>
        <taxon>Clostridia</taxon>
        <taxon>Eubacteriales</taxon>
        <taxon>Clostridiaceae</taxon>
        <taxon>Clostridium</taxon>
    </lineage>
</organism>
<feature type="domain" description="Lon proteolytic" evidence="3">
    <location>
        <begin position="545"/>
        <end position="740"/>
    </location>
</feature>
<dbReference type="GO" id="GO:0006508">
    <property type="term" value="P:proteolysis"/>
    <property type="evidence" value="ECO:0007669"/>
    <property type="project" value="UniProtKB-KW"/>
</dbReference>
<dbReference type="PANTHER" id="PTHR10046">
    <property type="entry name" value="ATP DEPENDENT LON PROTEASE FAMILY MEMBER"/>
    <property type="match status" value="1"/>
</dbReference>
<dbReference type="GO" id="GO:0005524">
    <property type="term" value="F:ATP binding"/>
    <property type="evidence" value="ECO:0007669"/>
    <property type="project" value="InterPro"/>
</dbReference>
<dbReference type="InterPro" id="IPR027065">
    <property type="entry name" value="Lon_Prtase"/>
</dbReference>
<name>A0A8I0A998_9CLOT</name>
<reference evidence="4" key="1">
    <citation type="submission" date="2020-08" db="EMBL/GenBank/DDBJ databases">
        <title>Genome public.</title>
        <authorList>
            <person name="Liu C."/>
            <person name="Sun Q."/>
        </authorList>
    </citation>
    <scope>NUCLEOTIDE SEQUENCE</scope>
    <source>
        <strain evidence="4">NSJ-42</strain>
    </source>
</reference>
<evidence type="ECO:0000256" key="2">
    <source>
        <dbReference type="PROSITE-ProRule" id="PRU01122"/>
    </source>
</evidence>
<evidence type="ECO:0000259" key="3">
    <source>
        <dbReference type="PROSITE" id="PS51786"/>
    </source>
</evidence>
<dbReference type="GO" id="GO:0030163">
    <property type="term" value="P:protein catabolic process"/>
    <property type="evidence" value="ECO:0007669"/>
    <property type="project" value="InterPro"/>
</dbReference>
<dbReference type="Gene3D" id="3.40.50.300">
    <property type="entry name" value="P-loop containing nucleotide triphosphate hydrolases"/>
    <property type="match status" value="2"/>
</dbReference>
<keyword evidence="2" id="KW-0378">Hydrolase</keyword>